<name>A0AC61L462_9EURY</name>
<accession>A0AC61L462</accession>
<gene>
    <name evidence="1" type="ORF">C4B59_05950</name>
</gene>
<evidence type="ECO:0000313" key="2">
    <source>
        <dbReference type="Proteomes" id="UP000248329"/>
    </source>
</evidence>
<reference evidence="1" key="1">
    <citation type="submission" date="2018-01" db="EMBL/GenBank/DDBJ databases">
        <authorList>
            <person name="Krukenberg V."/>
        </authorList>
    </citation>
    <scope>NUCLEOTIDE SEQUENCE</scope>
    <source>
        <strain evidence="1">E20ANME2</strain>
    </source>
</reference>
<keyword evidence="1" id="KW-0436">Ligase</keyword>
<organism evidence="1 2">
    <name type="scientific">Candidatus Methanogaster sp</name>
    <dbReference type="NCBI Taxonomy" id="3386292"/>
    <lineage>
        <taxon>Archaea</taxon>
        <taxon>Methanobacteriati</taxon>
        <taxon>Methanobacteriota</taxon>
        <taxon>Stenosarchaea group</taxon>
        <taxon>Methanomicrobia</taxon>
        <taxon>Methanosarcinales</taxon>
        <taxon>ANME-2 cluster</taxon>
        <taxon>Candidatus Methanogasteraceae</taxon>
        <taxon>Candidatus Methanogaster</taxon>
    </lineage>
</organism>
<evidence type="ECO:0000313" key="1">
    <source>
        <dbReference type="EMBL" id="PXF61100.1"/>
    </source>
</evidence>
<proteinExistence type="predicted"/>
<sequence>MYFHLIGNFNTSAPAGQADADVSALVSEANETLLTKGAPEGKGARILDFRIEDQKIRVEIESDQYVRVHDAILRLRKPLATLLGKKYRIGIRGIEIESYVAKIPSKNPVKAEKIPYVSNMEFDGDEITIEMEIGESEIQNSIPDRIITLITDKITAEGYGGKEEHWNLLWESAEKPILSGEDPTPELVKRNWVKHGASRGQWIYGPEATRIFRAFEQIVKKEVLDFLGYQEMIFPKLVTWDVWKKSGHAKGVYPEIYYVCPPKTRDPDFWEEVSDYYKVTHEIPLDLIAEKIDKPIGGLCYAQCPPFWPFLQGKTIADDALPLRVFDRSGTSHRYESGGIHGIERVDEFHRIEIVWMGSPEQVVEEATRIHERYKYIFEEILELTWRMAWVTPWFMAQEGLTGTTGSEKVGTTDYESFMPYRDDWLEFQNVSVNGDKYPLGFNVKAQSGNELWSGCSGVGLERWASSFFAQKGLDYENWPEPLKEIVGELPKGFAFM</sequence>
<protein>
    <submittedName>
        <fullName evidence="1">Serine--tRNA ligase</fullName>
    </submittedName>
</protein>
<comment type="caution">
    <text evidence="1">The sequence shown here is derived from an EMBL/GenBank/DDBJ whole genome shotgun (WGS) entry which is preliminary data.</text>
</comment>
<dbReference type="Proteomes" id="UP000248329">
    <property type="component" value="Unassembled WGS sequence"/>
</dbReference>
<dbReference type="EMBL" id="PQXF01000008">
    <property type="protein sequence ID" value="PXF61100.1"/>
    <property type="molecule type" value="Genomic_DNA"/>
</dbReference>